<dbReference type="EMBL" id="BKAX01000006">
    <property type="protein sequence ID" value="GEQ06333.1"/>
    <property type="molecule type" value="Genomic_DNA"/>
</dbReference>
<dbReference type="Gene3D" id="3.40.50.2300">
    <property type="match status" value="2"/>
</dbReference>
<dbReference type="InterPro" id="IPR000843">
    <property type="entry name" value="HTH_LacI"/>
</dbReference>
<dbReference type="Proteomes" id="UP000321057">
    <property type="component" value="Unassembled WGS sequence"/>
</dbReference>
<feature type="domain" description="HTH lacI-type" evidence="5">
    <location>
        <begin position="3"/>
        <end position="57"/>
    </location>
</feature>
<evidence type="ECO:0000313" key="9">
    <source>
        <dbReference type="Proteomes" id="UP000321057"/>
    </source>
</evidence>
<dbReference type="Proteomes" id="UP000255277">
    <property type="component" value="Unassembled WGS sequence"/>
</dbReference>
<dbReference type="SUPFAM" id="SSF53822">
    <property type="entry name" value="Periplasmic binding protein-like I"/>
    <property type="match status" value="1"/>
</dbReference>
<dbReference type="PANTHER" id="PTHR30146:SF95">
    <property type="entry name" value="RIBOSE OPERON REPRESSOR"/>
    <property type="match status" value="1"/>
</dbReference>
<evidence type="ECO:0000256" key="2">
    <source>
        <dbReference type="ARBA" id="ARBA00023015"/>
    </source>
</evidence>
<dbReference type="AlphaFoldDB" id="A0A0D0RRW7"/>
<organism evidence="7 8">
    <name type="scientific">Staphylococcus gallinarum</name>
    <dbReference type="NCBI Taxonomy" id="1293"/>
    <lineage>
        <taxon>Bacteria</taxon>
        <taxon>Bacillati</taxon>
        <taxon>Bacillota</taxon>
        <taxon>Bacilli</taxon>
        <taxon>Bacillales</taxon>
        <taxon>Staphylococcaceae</taxon>
        <taxon>Staphylococcus</taxon>
    </lineage>
</organism>
<proteinExistence type="predicted"/>
<evidence type="ECO:0000313" key="8">
    <source>
        <dbReference type="Proteomes" id="UP000255277"/>
    </source>
</evidence>
<gene>
    <name evidence="7" type="primary">rbsR</name>
    <name evidence="6" type="synonym">scrR-1</name>
    <name evidence="7" type="ORF">NCTC12195_00445</name>
    <name evidence="6" type="ORF">SGA02_21610</name>
</gene>
<dbReference type="PROSITE" id="PS00356">
    <property type="entry name" value="HTH_LACI_1"/>
    <property type="match status" value="1"/>
</dbReference>
<dbReference type="InterPro" id="IPR028082">
    <property type="entry name" value="Peripla_BP_I"/>
</dbReference>
<evidence type="ECO:0000256" key="4">
    <source>
        <dbReference type="ARBA" id="ARBA00023163"/>
    </source>
</evidence>
<keyword evidence="2" id="KW-0805">Transcription regulation</keyword>
<evidence type="ECO:0000256" key="1">
    <source>
        <dbReference type="ARBA" id="ARBA00022491"/>
    </source>
</evidence>
<dbReference type="CDD" id="cd01392">
    <property type="entry name" value="HTH_LacI"/>
    <property type="match status" value="1"/>
</dbReference>
<dbReference type="Gene3D" id="1.10.260.40">
    <property type="entry name" value="lambda repressor-like DNA-binding domains"/>
    <property type="match status" value="1"/>
</dbReference>
<dbReference type="PANTHER" id="PTHR30146">
    <property type="entry name" value="LACI-RELATED TRANSCRIPTIONAL REPRESSOR"/>
    <property type="match status" value="1"/>
</dbReference>
<evidence type="ECO:0000259" key="5">
    <source>
        <dbReference type="PROSITE" id="PS50932"/>
    </source>
</evidence>
<dbReference type="CDD" id="cd06291">
    <property type="entry name" value="PBP1_Qymf-like"/>
    <property type="match status" value="1"/>
</dbReference>
<reference evidence="7 8" key="1">
    <citation type="submission" date="2018-06" db="EMBL/GenBank/DDBJ databases">
        <authorList>
            <consortium name="Pathogen Informatics"/>
            <person name="Doyle S."/>
        </authorList>
    </citation>
    <scope>NUCLEOTIDE SEQUENCE [LARGE SCALE GENOMIC DNA]</scope>
    <source>
        <strain evidence="7 8">NCTC12195</strain>
    </source>
</reference>
<protein>
    <submittedName>
        <fullName evidence="7">LacI family transcriptinal regulator</fullName>
    </submittedName>
    <submittedName>
        <fullName evidence="6">LacI family transcriptional regulator</fullName>
    </submittedName>
</protein>
<dbReference type="InterPro" id="IPR046335">
    <property type="entry name" value="LacI/GalR-like_sensor"/>
</dbReference>
<dbReference type="RefSeq" id="WP_042737761.1">
    <property type="nucleotide sequence ID" value="NZ_BKAX01000006.1"/>
</dbReference>
<evidence type="ECO:0000313" key="7">
    <source>
        <dbReference type="EMBL" id="SUM31040.1"/>
    </source>
</evidence>
<dbReference type="OrthoDB" id="9796186at2"/>
<reference evidence="6 9" key="2">
    <citation type="submission" date="2019-07" db="EMBL/GenBank/DDBJ databases">
        <title>Whole genome shotgun sequence of Staphylococcus gallinarum NBRC 109767.</title>
        <authorList>
            <person name="Hosoyama A."/>
            <person name="Uohara A."/>
            <person name="Ohji S."/>
            <person name="Ichikawa N."/>
        </authorList>
    </citation>
    <scope>NUCLEOTIDE SEQUENCE [LARGE SCALE GENOMIC DNA]</scope>
    <source>
        <strain evidence="6 9">NBRC 109767</strain>
    </source>
</reference>
<dbReference type="GO" id="GO:0000976">
    <property type="term" value="F:transcription cis-regulatory region binding"/>
    <property type="evidence" value="ECO:0007669"/>
    <property type="project" value="TreeGrafter"/>
</dbReference>
<dbReference type="SUPFAM" id="SSF47413">
    <property type="entry name" value="lambda repressor-like DNA-binding domains"/>
    <property type="match status" value="1"/>
</dbReference>
<dbReference type="EMBL" id="UHDK01000001">
    <property type="protein sequence ID" value="SUM31040.1"/>
    <property type="molecule type" value="Genomic_DNA"/>
</dbReference>
<evidence type="ECO:0000313" key="6">
    <source>
        <dbReference type="EMBL" id="GEQ06333.1"/>
    </source>
</evidence>
<dbReference type="STRING" id="1293.SH09_01055"/>
<dbReference type="Pfam" id="PF13377">
    <property type="entry name" value="Peripla_BP_3"/>
    <property type="match status" value="1"/>
</dbReference>
<dbReference type="InterPro" id="IPR010982">
    <property type="entry name" value="Lambda_DNA-bd_dom_sf"/>
</dbReference>
<dbReference type="SMART" id="SM00354">
    <property type="entry name" value="HTH_LACI"/>
    <property type="match status" value="1"/>
</dbReference>
<sequence>MKPKLEDVAKLANVSKTTVSRVLNKRGYLSQETIDKVNDAMKALNYKPNSVARQLYNKQTKIIGLLFPTVANPFFGELVEALEIKLYKQGYKVIIGNSMNDPEKERHYLDQLLSNQIDGMIVGTHNQNIEQYEHTQLPIVAIDRIMNEDIPIVESDNYNGGKLATERLIEQGITKILHIHGPIDLETPAHRRKTAYIETMKSHKLVPICYEVDFSLTETNKKAYFKEILSKYPEIEGVFASNDVDAAIILQLAYEMGKQVPKDFKVVGYDGTQIMRHIQPDLTTIIQPIDLMADTALDILKKRLENEPTEKEYVLPVELWEGSTS</sequence>
<name>A0A0D0RRW7_STAGA</name>
<keyword evidence="4" id="KW-0804">Transcription</keyword>
<evidence type="ECO:0000256" key="3">
    <source>
        <dbReference type="ARBA" id="ARBA00023125"/>
    </source>
</evidence>
<keyword evidence="3" id="KW-0238">DNA-binding</keyword>
<dbReference type="Pfam" id="PF00356">
    <property type="entry name" value="LacI"/>
    <property type="match status" value="1"/>
</dbReference>
<dbReference type="PROSITE" id="PS50932">
    <property type="entry name" value="HTH_LACI_2"/>
    <property type="match status" value="1"/>
</dbReference>
<keyword evidence="9" id="KW-1185">Reference proteome</keyword>
<accession>A0A0D0RRW7</accession>
<dbReference type="GO" id="GO:0003700">
    <property type="term" value="F:DNA-binding transcription factor activity"/>
    <property type="evidence" value="ECO:0007669"/>
    <property type="project" value="TreeGrafter"/>
</dbReference>
<dbReference type="PRINTS" id="PR00036">
    <property type="entry name" value="HTHLACI"/>
</dbReference>
<keyword evidence="1" id="KW-0678">Repressor</keyword>